<reference evidence="1 2" key="1">
    <citation type="journal article" date="2022" name="bioRxiv">
        <title>The genome of the oomycete Peronosclerospora sorghi, a cosmopolitan pathogen of maize and sorghum, is inflated with dispersed pseudogenes.</title>
        <authorList>
            <person name="Fletcher K."/>
            <person name="Martin F."/>
            <person name="Isakeit T."/>
            <person name="Cavanaugh K."/>
            <person name="Magill C."/>
            <person name="Michelmore R."/>
        </authorList>
    </citation>
    <scope>NUCLEOTIDE SEQUENCE [LARGE SCALE GENOMIC DNA]</scope>
    <source>
        <strain evidence="1">P6</strain>
    </source>
</reference>
<protein>
    <submittedName>
        <fullName evidence="1">Uncharacterized protein</fullName>
    </submittedName>
</protein>
<dbReference type="Proteomes" id="UP001163321">
    <property type="component" value="Chromosome 4"/>
</dbReference>
<accession>A0ACC0W4D9</accession>
<name>A0ACC0W4D9_9STRA</name>
<dbReference type="EMBL" id="CM047583">
    <property type="protein sequence ID" value="KAI9912973.1"/>
    <property type="molecule type" value="Genomic_DNA"/>
</dbReference>
<proteinExistence type="predicted"/>
<comment type="caution">
    <text evidence="1">The sequence shown here is derived from an EMBL/GenBank/DDBJ whole genome shotgun (WGS) entry which is preliminary data.</text>
</comment>
<gene>
    <name evidence="1" type="ORF">PsorP6_006775</name>
</gene>
<evidence type="ECO:0000313" key="2">
    <source>
        <dbReference type="Proteomes" id="UP001163321"/>
    </source>
</evidence>
<sequence>MGPEVNFMGKVMAGVLETISTYPNDTIRRRLQIHTWDCYVKLERQEGWSVYFRGLTPTLVRAVPKMGVRFAAYDFFKSFIEG</sequence>
<evidence type="ECO:0000313" key="1">
    <source>
        <dbReference type="EMBL" id="KAI9912973.1"/>
    </source>
</evidence>
<keyword evidence="2" id="KW-1185">Reference proteome</keyword>
<organism evidence="1 2">
    <name type="scientific">Peronosclerospora sorghi</name>
    <dbReference type="NCBI Taxonomy" id="230839"/>
    <lineage>
        <taxon>Eukaryota</taxon>
        <taxon>Sar</taxon>
        <taxon>Stramenopiles</taxon>
        <taxon>Oomycota</taxon>
        <taxon>Peronosporomycetes</taxon>
        <taxon>Peronosporales</taxon>
        <taxon>Peronosporaceae</taxon>
        <taxon>Peronosclerospora</taxon>
    </lineage>
</organism>